<dbReference type="Gene3D" id="3.60.130.10">
    <property type="entry name" value="Clavaminate synthase-like"/>
    <property type="match status" value="1"/>
</dbReference>
<dbReference type="InterPro" id="IPR042098">
    <property type="entry name" value="TauD-like_sf"/>
</dbReference>
<keyword evidence="4 8" id="KW-0223">Dioxygenase</keyword>
<dbReference type="OrthoDB" id="10257314at2759"/>
<dbReference type="GO" id="GO:0005737">
    <property type="term" value="C:cytoplasm"/>
    <property type="evidence" value="ECO:0007669"/>
    <property type="project" value="TreeGrafter"/>
</dbReference>
<keyword evidence="6" id="KW-0408">Iron</keyword>
<sequence length="417" mass="47338">MAPSAVDVYPTSRFHDLKIKAQEIVSQKTAPVKLVKAPMQLTGALDKFESFDMTPVIGKEFPKANLAQWLQAPNADELIRDLAVTDKVWKTSVFPAWASTCYTCYQHFFLKCGTDYRKVSQRGVVFFRAQDDLTNDLQKQLCQKLGELTGKPADSSMHIHPISNKSFQCNKDDEISVISNDLATKIFTDRKTEQHKKKQSLKKGWHSDITFEPAPSDYAILKLTDIPTLGGDTLWASGYEVYDRFSPAYQKFLDGLTATYAQPLFTQAAKEQKFKLYTEPRGSPLNIGDELSTEHPVIRTNPVTGWKTVFAVGHHVQHINGLTENESSHLLNEFLRMITENHDLQVRFKWNNKNDLAIWDNRSTYHAATYDYDANGLRTGQRCVGIGERPYFDPASKSKREAEGEEYFEPGEGFTVF</sequence>
<dbReference type="PANTHER" id="PTHR30468:SF10">
    <property type="entry name" value="TAUD_TFDA-LIKE DOMAIN-CONTAINING PROTEIN"/>
    <property type="match status" value="1"/>
</dbReference>
<evidence type="ECO:0000256" key="5">
    <source>
        <dbReference type="ARBA" id="ARBA00023002"/>
    </source>
</evidence>
<dbReference type="AlphaFoldDB" id="A0A8T9C965"/>
<reference evidence="8 9" key="1">
    <citation type="submission" date="2018-05" db="EMBL/GenBank/DDBJ databases">
        <title>Genome sequencing and assembly of the regulated plant pathogen Lachnellula willkommii and related sister species for the development of diagnostic species identification markers.</title>
        <authorList>
            <person name="Giroux E."/>
            <person name="Bilodeau G."/>
        </authorList>
    </citation>
    <scope>NUCLEOTIDE SEQUENCE [LARGE SCALE GENOMIC DNA]</scope>
    <source>
        <strain evidence="8 9">CBS 268.59</strain>
    </source>
</reference>
<comment type="similarity">
    <text evidence="2">Belongs to the TfdA dioxygenase family.</text>
</comment>
<dbReference type="GO" id="GO:0016706">
    <property type="term" value="F:2-oxoglutarate-dependent dioxygenase activity"/>
    <property type="evidence" value="ECO:0007669"/>
    <property type="project" value="TreeGrafter"/>
</dbReference>
<dbReference type="Proteomes" id="UP000469558">
    <property type="component" value="Unassembled WGS sequence"/>
</dbReference>
<evidence type="ECO:0000256" key="3">
    <source>
        <dbReference type="ARBA" id="ARBA00022723"/>
    </source>
</evidence>
<keyword evidence="9" id="KW-1185">Reference proteome</keyword>
<evidence type="ECO:0000313" key="8">
    <source>
        <dbReference type="EMBL" id="TVY82245.1"/>
    </source>
</evidence>
<dbReference type="SUPFAM" id="SSF51197">
    <property type="entry name" value="Clavaminate synthase-like"/>
    <property type="match status" value="1"/>
</dbReference>
<protein>
    <submittedName>
        <fullName evidence="8">Putative alpha-ketoglutarate-dependent sulfonate dioxygenase</fullName>
    </submittedName>
</protein>
<dbReference type="PANTHER" id="PTHR30468">
    <property type="entry name" value="ALPHA-KETOGLUTARATE-DEPENDENT SULFONATE DIOXYGENASE"/>
    <property type="match status" value="1"/>
</dbReference>
<evidence type="ECO:0000313" key="9">
    <source>
        <dbReference type="Proteomes" id="UP000469558"/>
    </source>
</evidence>
<accession>A0A8T9C965</accession>
<dbReference type="InterPro" id="IPR051323">
    <property type="entry name" value="AtsK-like"/>
</dbReference>
<evidence type="ECO:0000259" key="7">
    <source>
        <dbReference type="Pfam" id="PF02668"/>
    </source>
</evidence>
<feature type="domain" description="TauD/TfdA-like" evidence="7">
    <location>
        <begin position="120"/>
        <end position="383"/>
    </location>
</feature>
<gene>
    <name evidence="8" type="ORF">LSUE1_G002105</name>
</gene>
<dbReference type="GO" id="GO:0046872">
    <property type="term" value="F:metal ion binding"/>
    <property type="evidence" value="ECO:0007669"/>
    <property type="project" value="UniProtKB-KW"/>
</dbReference>
<proteinExistence type="inferred from homology"/>
<organism evidence="8 9">
    <name type="scientific">Lachnellula suecica</name>
    <dbReference type="NCBI Taxonomy" id="602035"/>
    <lineage>
        <taxon>Eukaryota</taxon>
        <taxon>Fungi</taxon>
        <taxon>Dikarya</taxon>
        <taxon>Ascomycota</taxon>
        <taxon>Pezizomycotina</taxon>
        <taxon>Leotiomycetes</taxon>
        <taxon>Helotiales</taxon>
        <taxon>Lachnaceae</taxon>
        <taxon>Lachnellula</taxon>
    </lineage>
</organism>
<keyword evidence="5" id="KW-0560">Oxidoreductase</keyword>
<dbReference type="EMBL" id="QGMK01000348">
    <property type="protein sequence ID" value="TVY82245.1"/>
    <property type="molecule type" value="Genomic_DNA"/>
</dbReference>
<name>A0A8T9C965_9HELO</name>
<keyword evidence="3" id="KW-0479">Metal-binding</keyword>
<evidence type="ECO:0000256" key="1">
    <source>
        <dbReference type="ARBA" id="ARBA00001954"/>
    </source>
</evidence>
<dbReference type="Pfam" id="PF02668">
    <property type="entry name" value="TauD"/>
    <property type="match status" value="1"/>
</dbReference>
<comment type="caution">
    <text evidence="8">The sequence shown here is derived from an EMBL/GenBank/DDBJ whole genome shotgun (WGS) entry which is preliminary data.</text>
</comment>
<comment type="cofactor">
    <cofactor evidence="1">
        <name>Fe(2+)</name>
        <dbReference type="ChEBI" id="CHEBI:29033"/>
    </cofactor>
</comment>
<evidence type="ECO:0000256" key="6">
    <source>
        <dbReference type="ARBA" id="ARBA00023004"/>
    </source>
</evidence>
<evidence type="ECO:0000256" key="2">
    <source>
        <dbReference type="ARBA" id="ARBA00005896"/>
    </source>
</evidence>
<evidence type="ECO:0000256" key="4">
    <source>
        <dbReference type="ARBA" id="ARBA00022964"/>
    </source>
</evidence>
<dbReference type="InterPro" id="IPR003819">
    <property type="entry name" value="TauD/TfdA-like"/>
</dbReference>